<gene>
    <name evidence="2" type="ORF">UFOVP671_51</name>
</gene>
<reference evidence="2" key="1">
    <citation type="submission" date="2020-04" db="EMBL/GenBank/DDBJ databases">
        <authorList>
            <person name="Chiriac C."/>
            <person name="Salcher M."/>
            <person name="Ghai R."/>
            <person name="Kavagutti S V."/>
        </authorList>
    </citation>
    <scope>NUCLEOTIDE SEQUENCE</scope>
</reference>
<feature type="region of interest" description="Disordered" evidence="1">
    <location>
        <begin position="40"/>
        <end position="60"/>
    </location>
</feature>
<proteinExistence type="predicted"/>
<evidence type="ECO:0000313" key="2">
    <source>
        <dbReference type="EMBL" id="CAB4156260.1"/>
    </source>
</evidence>
<evidence type="ECO:0000256" key="1">
    <source>
        <dbReference type="SAM" id="MobiDB-lite"/>
    </source>
</evidence>
<sequence length="145" mass="17092">MSKIAQYMVDFTIGGKMYAPTSKYESMFYELNSLAGSKNRLKRKGQTKIEKKNNENDGDKYPQTVYRELGFEMLRIYYGSDDEEKNTASILYSMLINKFDKKEMFEIFAEVKSEQGKHRKMHQSVRAERKNKSFLDVARKHLCIE</sequence>
<dbReference type="EMBL" id="LR796645">
    <property type="protein sequence ID" value="CAB4156260.1"/>
    <property type="molecule type" value="Genomic_DNA"/>
</dbReference>
<name>A0A6J5N9F2_9CAUD</name>
<accession>A0A6J5N9F2</accession>
<protein>
    <submittedName>
        <fullName evidence="2">Uncharacterized protein</fullName>
    </submittedName>
</protein>
<feature type="compositionally biased region" description="Basic and acidic residues" evidence="1">
    <location>
        <begin position="47"/>
        <end position="60"/>
    </location>
</feature>
<organism evidence="2">
    <name type="scientific">uncultured Caudovirales phage</name>
    <dbReference type="NCBI Taxonomy" id="2100421"/>
    <lineage>
        <taxon>Viruses</taxon>
        <taxon>Duplodnaviria</taxon>
        <taxon>Heunggongvirae</taxon>
        <taxon>Uroviricota</taxon>
        <taxon>Caudoviricetes</taxon>
        <taxon>Peduoviridae</taxon>
        <taxon>Maltschvirus</taxon>
        <taxon>Maltschvirus maltsch</taxon>
    </lineage>
</organism>